<dbReference type="RefSeq" id="WP_211532726.1">
    <property type="nucleotide sequence ID" value="NZ_CP058560.1"/>
</dbReference>
<dbReference type="GeneID" id="64820771"/>
<dbReference type="Gene3D" id="3.40.630.190">
    <property type="entry name" value="LCP protein"/>
    <property type="match status" value="1"/>
</dbReference>
<dbReference type="Proteomes" id="UP000681041">
    <property type="component" value="Chromosome"/>
</dbReference>
<name>A0A8T8KAC6_9EURY</name>
<dbReference type="KEGG" id="meme:HYG87_08360"/>
<dbReference type="OrthoDB" id="80541at2157"/>
<accession>A0A8T8KAC6</accession>
<keyword evidence="2" id="KW-1185">Reference proteome</keyword>
<evidence type="ECO:0000313" key="2">
    <source>
        <dbReference type="Proteomes" id="UP000681041"/>
    </source>
</evidence>
<protein>
    <submittedName>
        <fullName evidence="1">DUF4012 domain-containing protein</fullName>
    </submittedName>
</protein>
<reference evidence="1" key="1">
    <citation type="submission" date="2020-07" db="EMBL/GenBank/DDBJ databases">
        <title>Methanobacterium. sp. MethCan genome.</title>
        <authorList>
            <person name="Postec A."/>
            <person name="Quemeneur M."/>
        </authorList>
    </citation>
    <scope>NUCLEOTIDE SEQUENCE</scope>
    <source>
        <strain evidence="1">MethCAN</strain>
    </source>
</reference>
<proteinExistence type="predicted"/>
<dbReference type="InterPro" id="IPR025101">
    <property type="entry name" value="DUF4012"/>
</dbReference>
<gene>
    <name evidence="1" type="ORF">HYG87_08360</name>
</gene>
<dbReference type="Pfam" id="PF13196">
    <property type="entry name" value="DUF4012"/>
    <property type="match status" value="1"/>
</dbReference>
<dbReference type="EMBL" id="CP058560">
    <property type="protein sequence ID" value="QUH23770.1"/>
    <property type="molecule type" value="Genomic_DNA"/>
</dbReference>
<organism evidence="1 2">
    <name type="scientific">Methanobacterium alkalithermotolerans</name>
    <dbReference type="NCBI Taxonomy" id="2731220"/>
    <lineage>
        <taxon>Archaea</taxon>
        <taxon>Methanobacteriati</taxon>
        <taxon>Methanobacteriota</taxon>
        <taxon>Methanomada group</taxon>
        <taxon>Methanobacteria</taxon>
        <taxon>Methanobacteriales</taxon>
        <taxon>Methanobacteriaceae</taxon>
        <taxon>Methanobacterium</taxon>
    </lineage>
</organism>
<evidence type="ECO:0000313" key="1">
    <source>
        <dbReference type="EMBL" id="QUH23770.1"/>
    </source>
</evidence>
<dbReference type="AlphaFoldDB" id="A0A8T8KAC6"/>
<sequence length="235" mass="25604">MLKKLLLVIVLLIVAGSLFFAFQFMNSGSDSGLENQTVLLLAVDPGEQRPGMGGVDMAFALEVEGRNIKKITPIYPGGLYHPTQEAPPEIKAQGLNQLVMHDSLWDADPEVGAKLAQEIVEYHTGIKTDTVIIVNPTAVDALIQAVGPVNVPGRGMVSGNSIEFLRYEQTEGMSRGNAVESLMRPIFEKAQDEQNFMALSRVAIEQYLQGNIAVVPQDQVLKFALANGLGYFFNK</sequence>